<feature type="compositionally biased region" description="Polar residues" evidence="1">
    <location>
        <begin position="498"/>
        <end position="528"/>
    </location>
</feature>
<dbReference type="AlphaFoldDB" id="A0A2Z2L7M0"/>
<sequence length="1199" mass="131388">MPTVEPDANSVEFWCEDIAELGRAADPHMARATVTQHANLRALSGEEFCGCIHRGLLTTVDGGKVPKISVEDLDRIRHKVGDGALVLQPDFMRAPARWCNRHLPGLAVGVHVMHHLLLNRQYSVMGPEETISRIRGNVYALSASHVHQALIFEIVKAFNSECISGNCGTAVFHFISKHEMTAGGVEESRHIHRVSDNKVLLEHNLSVKIIPQSLLQEHTAPTESESTGTFYTFMETEASVVEGAVRYETTIRFKIAKEILNHIAEKRSAGGNYQPRDSDLVVLMRYPHFEVPFDQMHEEVSLVVKLDEAKARGNKHGIEEGTQQHAKKGVQAPDYASQTLFASAMARMGNLLGRNTPKPEQQQNLKSKRIVCKAAILDQSDSTTNFRIMDIKGEVDSALIQENGNYALHGIVSHTFPHAVDWRHEEAFITNWFRKQPTETGTHEQPVREGEAVAAQEEGGQHENMTTNEGADPGLTATVPAENAEEDLITHASITNIGNPVLSRSSSTDDGALLSDTQNSSGHDSIQASGDLSDPGSSSGFLSADSGEEATLTPEEEEPKQFVEAGTQHTPSMQHATASDSADPRPHEGTLSAQAGVSLESIGAVGGAAEDAESSPADVYSLHKVCEHNYVNLSSEEVERIIDQWTAEWGAMSSFARQPKPSEHQLSIARQVAAEILLYTLHRLSVSNTIRAGLEAYGPSEVGRSSAVDFPREDLRVNDVYAHTEDVATELASTLRADHSDTADAEQLAALHGMEYRGEYAHRFDPGGERLKAFAALKYMFVQSVHNSAESGYAVPHPALIEEMVNSLNQAGAVASPKASMLAIITRWGLQDFGVLVREEGHINRASSADNQAPVHSTSINCTDSNKVSILIMHSTIPWVSGLARASMSYDLHFSPEDNSISYKNVYIRVALPGSKAKLPPLEMLTGTYAQPETTSIPDTIPEEGIVIVHKMEDMKISVREMLKQDRKEEVVSFLKHEATPALTADTAGHHAEGATTVEETWRGRLRECGATLMEENRPLPRTTHQGADEEGQNTGRTPWYMAPWNLLCGVFRAIGSFIAQLARAIVNIFRCGHNPNYDTLIDESEEIAVTDTHNTTESVQEGRERQHHTSHQPAQQGVSAVDPGTATPTLLRSDERGSTHPQGEGREQEAGTPTVTPPSTKLDSPHKLGEGATTRRSSFAELHERLRRQYDVQQQARR</sequence>
<feature type="compositionally biased region" description="Polar residues" evidence="1">
    <location>
        <begin position="1152"/>
        <end position="1163"/>
    </location>
</feature>
<dbReference type="RefSeq" id="WP_075138797.1">
    <property type="nucleotide sequence ID" value="NZ_CP015994.1"/>
</dbReference>
<feature type="region of interest" description="Disordered" evidence="1">
    <location>
        <begin position="438"/>
        <end position="477"/>
    </location>
</feature>
<dbReference type="Proteomes" id="UP000259762">
    <property type="component" value="Chromosome"/>
</dbReference>
<feature type="compositionally biased region" description="Basic and acidic residues" evidence="1">
    <location>
        <begin position="1182"/>
        <end position="1191"/>
    </location>
</feature>
<proteinExistence type="predicted"/>
<feature type="compositionally biased region" description="Basic and acidic residues" evidence="1">
    <location>
        <begin position="1133"/>
        <end position="1150"/>
    </location>
</feature>
<gene>
    <name evidence="2" type="ORF">AOV_01140</name>
</gene>
<keyword evidence="3" id="KW-1185">Reference proteome</keyword>
<dbReference type="EMBL" id="CP015994">
    <property type="protein sequence ID" value="ASI47524.1"/>
    <property type="molecule type" value="Genomic_DNA"/>
</dbReference>
<feature type="compositionally biased region" description="Low complexity" evidence="1">
    <location>
        <begin position="529"/>
        <end position="553"/>
    </location>
</feature>
<feature type="compositionally biased region" description="Polar residues" evidence="1">
    <location>
        <begin position="567"/>
        <end position="580"/>
    </location>
</feature>
<name>A0A2Z2L7M0_9RICK</name>
<dbReference type="OrthoDB" id="7164985at2"/>
<protein>
    <submittedName>
        <fullName evidence="2">Uncharacterized protein</fullName>
    </submittedName>
</protein>
<evidence type="ECO:0000256" key="1">
    <source>
        <dbReference type="SAM" id="MobiDB-lite"/>
    </source>
</evidence>
<reference evidence="2 3" key="2">
    <citation type="journal article" date="2019" name="BMC Genomics">
        <title>The Anaplasma ovis genome reveals a high proportion of pseudogenes.</title>
        <authorList>
            <person name="Liu Z."/>
            <person name="Peasley A.M."/>
            <person name="Yang J."/>
            <person name="Li Y."/>
            <person name="Guan G."/>
            <person name="Luo J."/>
            <person name="Yin H."/>
            <person name="Brayton K.A."/>
        </authorList>
    </citation>
    <scope>NUCLEOTIDE SEQUENCE [LARGE SCALE GENOMIC DNA]</scope>
    <source>
        <strain evidence="2 3">Haibei</strain>
    </source>
</reference>
<feature type="region of interest" description="Disordered" evidence="1">
    <location>
        <begin position="1093"/>
        <end position="1199"/>
    </location>
</feature>
<evidence type="ECO:0000313" key="3">
    <source>
        <dbReference type="Proteomes" id="UP000259762"/>
    </source>
</evidence>
<reference evidence="3" key="1">
    <citation type="submission" date="2018-06" db="EMBL/GenBank/DDBJ databases">
        <title>The Anaplasma ovis genome reveals a high proportion of pseudogenes.</title>
        <authorList>
            <person name="Liu Z."/>
            <person name="Peasley A.M."/>
            <person name="Yang J."/>
            <person name="Li Y."/>
            <person name="Guan G."/>
            <person name="Luo J."/>
            <person name="Yin H."/>
            <person name="Brayton K.A."/>
        </authorList>
    </citation>
    <scope>NUCLEOTIDE SEQUENCE [LARGE SCALE GENOMIC DNA]</scope>
    <source>
        <strain evidence="3">Haibei</strain>
    </source>
</reference>
<feature type="region of interest" description="Disordered" evidence="1">
    <location>
        <begin position="498"/>
        <end position="590"/>
    </location>
</feature>
<feature type="compositionally biased region" description="Basic and acidic residues" evidence="1">
    <location>
        <begin position="441"/>
        <end position="451"/>
    </location>
</feature>
<evidence type="ECO:0000313" key="2">
    <source>
        <dbReference type="EMBL" id="ASI47524.1"/>
    </source>
</evidence>
<organism evidence="2 3">
    <name type="scientific">Anaplasma ovis str. Haibei</name>
    <dbReference type="NCBI Taxonomy" id="1248439"/>
    <lineage>
        <taxon>Bacteria</taxon>
        <taxon>Pseudomonadati</taxon>
        <taxon>Pseudomonadota</taxon>
        <taxon>Alphaproteobacteria</taxon>
        <taxon>Rickettsiales</taxon>
        <taxon>Anaplasmataceae</taxon>
        <taxon>Anaplasma</taxon>
    </lineage>
</organism>
<accession>A0A2Z2L7M0</accession>
<dbReference type="KEGG" id="aoh:AOV_01140"/>